<protein>
    <submittedName>
        <fullName evidence="1">Uncharacterized protein</fullName>
    </submittedName>
</protein>
<evidence type="ECO:0000313" key="1">
    <source>
        <dbReference type="EMBL" id="GCB28787.1"/>
    </source>
</evidence>
<name>A0A401LB22_9FIRM</name>
<sequence length="49" mass="5802">MSRGEHPEKSITKTSPFGLVFVFREIIEFKFKRVYLRSFFIETSESDAI</sequence>
<dbReference type="AlphaFoldDB" id="A0A401LB22"/>
<proteinExistence type="predicted"/>
<evidence type="ECO:0000313" key="2">
    <source>
        <dbReference type="Proteomes" id="UP000287361"/>
    </source>
</evidence>
<gene>
    <name evidence="1" type="ORF">KGMB03357_04480</name>
</gene>
<dbReference type="EMBL" id="BHVZ01000001">
    <property type="protein sequence ID" value="GCB28787.1"/>
    <property type="molecule type" value="Genomic_DNA"/>
</dbReference>
<comment type="caution">
    <text evidence="1">The sequence shown here is derived from an EMBL/GenBank/DDBJ whole genome shotgun (WGS) entry which is preliminary data.</text>
</comment>
<accession>A0A401LB22</accession>
<organism evidence="1 2">
    <name type="scientific">Anaerotignum faecicola</name>
    <dbReference type="NCBI Taxonomy" id="2358141"/>
    <lineage>
        <taxon>Bacteria</taxon>
        <taxon>Bacillati</taxon>
        <taxon>Bacillota</taxon>
        <taxon>Clostridia</taxon>
        <taxon>Lachnospirales</taxon>
        <taxon>Anaerotignaceae</taxon>
        <taxon>Anaerotignum</taxon>
    </lineage>
</organism>
<keyword evidence="2" id="KW-1185">Reference proteome</keyword>
<dbReference type="Proteomes" id="UP000287361">
    <property type="component" value="Unassembled WGS sequence"/>
</dbReference>
<reference evidence="1 2" key="1">
    <citation type="submission" date="2018-10" db="EMBL/GenBank/DDBJ databases">
        <title>Draft Genome Sequence of Anaerotignum sp. KCTC 15736.</title>
        <authorList>
            <person name="Choi S.H."/>
            <person name="Kim J.S."/>
            <person name="Kang S.W."/>
            <person name="Lee J.S."/>
            <person name="Park S.H."/>
        </authorList>
    </citation>
    <scope>NUCLEOTIDE SEQUENCE [LARGE SCALE GENOMIC DNA]</scope>
    <source>
        <strain evidence="1 2">KCTC 15736</strain>
    </source>
</reference>